<keyword evidence="1" id="KW-0472">Membrane</keyword>
<evidence type="ECO:0000313" key="3">
    <source>
        <dbReference type="Proteomes" id="UP000548423"/>
    </source>
</evidence>
<comment type="caution">
    <text evidence="2">The sequence shown here is derived from an EMBL/GenBank/DDBJ whole genome shotgun (WGS) entry which is preliminary data.</text>
</comment>
<feature type="transmembrane region" description="Helical" evidence="1">
    <location>
        <begin position="6"/>
        <end position="31"/>
    </location>
</feature>
<accession>A0A852T7Z2</accession>
<dbReference type="EMBL" id="JACCBX010000002">
    <property type="protein sequence ID" value="NYE03946.1"/>
    <property type="molecule type" value="Genomic_DNA"/>
</dbReference>
<gene>
    <name evidence="2" type="ORF">F4694_000690</name>
</gene>
<reference evidence="3" key="2">
    <citation type="submission" date="2020-08" db="EMBL/GenBank/DDBJ databases">
        <title>The Agave Microbiome: Exploring the role of microbial communities in plant adaptations to desert environments.</title>
        <authorList>
            <person name="Partida-Martinez L.P."/>
        </authorList>
    </citation>
    <scope>NUCLEOTIDE SEQUENCE [LARGE SCALE GENOMIC DNA]</scope>
    <source>
        <strain evidence="3">AT2.8</strain>
    </source>
</reference>
<dbReference type="AlphaFoldDB" id="A0A852T7Z2"/>
<evidence type="ECO:0000313" key="2">
    <source>
        <dbReference type="EMBL" id="NYE03946.1"/>
    </source>
</evidence>
<proteinExistence type="predicted"/>
<keyword evidence="1" id="KW-1133">Transmembrane helix</keyword>
<keyword evidence="1" id="KW-0812">Transmembrane</keyword>
<name>A0A852T7Z2_9BACI</name>
<evidence type="ECO:0000256" key="1">
    <source>
        <dbReference type="SAM" id="Phobius"/>
    </source>
</evidence>
<organism evidence="2 3">
    <name type="scientific">Neobacillus niacini</name>
    <dbReference type="NCBI Taxonomy" id="86668"/>
    <lineage>
        <taxon>Bacteria</taxon>
        <taxon>Bacillati</taxon>
        <taxon>Bacillota</taxon>
        <taxon>Bacilli</taxon>
        <taxon>Bacillales</taxon>
        <taxon>Bacillaceae</taxon>
        <taxon>Neobacillus</taxon>
    </lineage>
</organism>
<reference evidence="3" key="1">
    <citation type="submission" date="2020-07" db="EMBL/GenBank/DDBJ databases">
        <authorList>
            <person name="Partida-Martinez L."/>
            <person name="Huntemann M."/>
            <person name="Clum A."/>
            <person name="Wang J."/>
            <person name="Palaniappan K."/>
            <person name="Ritter S."/>
            <person name="Chen I.-M."/>
            <person name="Stamatis D."/>
            <person name="Reddy T."/>
            <person name="O'Malley R."/>
            <person name="Daum C."/>
            <person name="Shapiro N."/>
            <person name="Ivanova N."/>
            <person name="Kyrpides N."/>
            <person name="Woyke T."/>
        </authorList>
    </citation>
    <scope>NUCLEOTIDE SEQUENCE [LARGE SCALE GENOMIC DNA]</scope>
    <source>
        <strain evidence="3">AT2.8</strain>
    </source>
</reference>
<protein>
    <submittedName>
        <fullName evidence="2">Uncharacterized protein</fullName>
    </submittedName>
</protein>
<dbReference type="Proteomes" id="UP000548423">
    <property type="component" value="Unassembled WGS sequence"/>
</dbReference>
<sequence length="40" mass="4948">MHLLFEIIVSFIVEVLFHGVIRWTGRLFLWFSRLFKVLKR</sequence>